<dbReference type="Proteomes" id="UP000468581">
    <property type="component" value="Unassembled WGS sequence"/>
</dbReference>
<comment type="caution">
    <text evidence="1">The sequence shown here is derived from an EMBL/GenBank/DDBJ whole genome shotgun (WGS) entry which is preliminary data.</text>
</comment>
<reference evidence="1 2" key="1">
    <citation type="submission" date="2020-01" db="EMBL/GenBank/DDBJ databases">
        <title>Leptobacterium flavescens.</title>
        <authorList>
            <person name="Wang G."/>
        </authorList>
    </citation>
    <scope>NUCLEOTIDE SEQUENCE [LARGE SCALE GENOMIC DNA]</scope>
    <source>
        <strain evidence="1 2">KCTC 22160</strain>
    </source>
</reference>
<gene>
    <name evidence="1" type="ORF">GWK08_05455</name>
</gene>
<dbReference type="RefSeq" id="WP_163605884.1">
    <property type="nucleotide sequence ID" value="NZ_JAABOO010000001.1"/>
</dbReference>
<dbReference type="Pfam" id="PF09965">
    <property type="entry name" value="DUF2199"/>
    <property type="match status" value="1"/>
</dbReference>
<dbReference type="InterPro" id="IPR018697">
    <property type="entry name" value="DUF2199"/>
</dbReference>
<proteinExistence type="predicted"/>
<sequence>MEGKEEQLKYKCSECGQIHDDWPALGFRSPDPYEYLTEHQKSTIAELNPDFCEIRYEDQTDRFIRVVLFQKVNDHCEDLEYGVWVSLSEKSYNDYKSNFNNENHETGYFGWLCNSIPQYEEAAMIPTDVMTKKGNSRPEIFPHESSDHPLVKDYYDGITKEETERRIQGMLNTLK</sequence>
<evidence type="ECO:0000313" key="2">
    <source>
        <dbReference type="Proteomes" id="UP000468581"/>
    </source>
</evidence>
<evidence type="ECO:0000313" key="1">
    <source>
        <dbReference type="EMBL" id="NER12876.1"/>
    </source>
</evidence>
<dbReference type="EMBL" id="JAABOO010000001">
    <property type="protein sequence ID" value="NER12876.1"/>
    <property type="molecule type" value="Genomic_DNA"/>
</dbReference>
<keyword evidence="2" id="KW-1185">Reference proteome</keyword>
<protein>
    <submittedName>
        <fullName evidence="1">DUF2199 domain-containing protein</fullName>
    </submittedName>
</protein>
<dbReference type="AlphaFoldDB" id="A0A6P0UR34"/>
<name>A0A6P0UR34_9FLAO</name>
<organism evidence="1 2">
    <name type="scientific">Leptobacterium flavescens</name>
    <dbReference type="NCBI Taxonomy" id="472055"/>
    <lineage>
        <taxon>Bacteria</taxon>
        <taxon>Pseudomonadati</taxon>
        <taxon>Bacteroidota</taxon>
        <taxon>Flavobacteriia</taxon>
        <taxon>Flavobacteriales</taxon>
        <taxon>Flavobacteriaceae</taxon>
        <taxon>Leptobacterium</taxon>
    </lineage>
</organism>
<accession>A0A6P0UR34</accession>